<gene>
    <name evidence="1" type="ORF">L1I42_04225</name>
</gene>
<name>A0ABS9E482_9HYPH</name>
<protein>
    <recommendedName>
        <fullName evidence="3">Serine acetyltransferase</fullName>
    </recommendedName>
</protein>
<dbReference type="Gene3D" id="2.160.10.10">
    <property type="entry name" value="Hexapeptide repeat proteins"/>
    <property type="match status" value="1"/>
</dbReference>
<dbReference type="RefSeq" id="WP_236113240.1">
    <property type="nucleotide sequence ID" value="NZ_JAKGTI010000001.1"/>
</dbReference>
<organism evidence="1 2">
    <name type="scientific">Maritalea mediterranea</name>
    <dbReference type="NCBI Taxonomy" id="2909667"/>
    <lineage>
        <taxon>Bacteria</taxon>
        <taxon>Pseudomonadati</taxon>
        <taxon>Pseudomonadota</taxon>
        <taxon>Alphaproteobacteria</taxon>
        <taxon>Hyphomicrobiales</taxon>
        <taxon>Devosiaceae</taxon>
        <taxon>Maritalea</taxon>
    </lineage>
</organism>
<dbReference type="Proteomes" id="UP001201217">
    <property type="component" value="Unassembled WGS sequence"/>
</dbReference>
<dbReference type="InterPro" id="IPR011004">
    <property type="entry name" value="Trimer_LpxA-like_sf"/>
</dbReference>
<reference evidence="1 2" key="1">
    <citation type="submission" date="2022-01" db="EMBL/GenBank/DDBJ databases">
        <title>Maritalea mediterranea sp. nov., isolated from marine plastic residues from the Malva-rosa beach (Valencia, Spain).</title>
        <authorList>
            <person name="Vidal-Verdu A."/>
            <person name="Molina-Menor E."/>
            <person name="Pascual J."/>
            <person name="Pereto J."/>
            <person name="Porcar M."/>
        </authorList>
    </citation>
    <scope>NUCLEOTIDE SEQUENCE [LARGE SCALE GENOMIC DNA]</scope>
    <source>
        <strain evidence="1 2">P4.10X</strain>
    </source>
</reference>
<evidence type="ECO:0008006" key="3">
    <source>
        <dbReference type="Google" id="ProtNLM"/>
    </source>
</evidence>
<accession>A0ABS9E482</accession>
<dbReference type="InterPro" id="IPR001451">
    <property type="entry name" value="Hexapep"/>
</dbReference>
<comment type="caution">
    <text evidence="1">The sequence shown here is derived from an EMBL/GenBank/DDBJ whole genome shotgun (WGS) entry which is preliminary data.</text>
</comment>
<dbReference type="Pfam" id="PF00132">
    <property type="entry name" value="Hexapep"/>
    <property type="match status" value="1"/>
</dbReference>
<proteinExistence type="predicted"/>
<evidence type="ECO:0000313" key="1">
    <source>
        <dbReference type="EMBL" id="MCF4097688.1"/>
    </source>
</evidence>
<keyword evidence="2" id="KW-1185">Reference proteome</keyword>
<dbReference type="SUPFAM" id="SSF51161">
    <property type="entry name" value="Trimeric LpxA-like enzymes"/>
    <property type="match status" value="1"/>
</dbReference>
<dbReference type="EMBL" id="JAKGTI010000001">
    <property type="protein sequence ID" value="MCF4097688.1"/>
    <property type="molecule type" value="Genomic_DNA"/>
</dbReference>
<sequence length="215" mass="24084">MLNNEALATYVAQQTVNLLPDTVLARAQREIETHLPAALDRLHHLIKHVKMWTPGQFDHLHSTQYCTFLYLLSNEIFTQTGERELPTRLFLLNKAMNAIDLFYEIDMPPVFFIGHSAGIVLAKATYGNYLVLYQNSTVGKNHGHAPRIGEGVIVYPNSAIIGETEIGDHCVLGQGTSVINQKVPTRQFIFNGTGGQALIKPNKQAQLPLEEYFRV</sequence>
<evidence type="ECO:0000313" key="2">
    <source>
        <dbReference type="Proteomes" id="UP001201217"/>
    </source>
</evidence>